<protein>
    <submittedName>
        <fullName evidence="1">Uncharacterized protein</fullName>
    </submittedName>
</protein>
<gene>
    <name evidence="1" type="ORF">PHLCEN_2v13636</name>
</gene>
<keyword evidence="2" id="KW-1185">Reference proteome</keyword>
<evidence type="ECO:0000313" key="2">
    <source>
        <dbReference type="Proteomes" id="UP000186601"/>
    </source>
</evidence>
<proteinExistence type="predicted"/>
<dbReference type="Proteomes" id="UP000186601">
    <property type="component" value="Unassembled WGS sequence"/>
</dbReference>
<organism evidence="1 2">
    <name type="scientific">Hermanssonia centrifuga</name>
    <dbReference type="NCBI Taxonomy" id="98765"/>
    <lineage>
        <taxon>Eukaryota</taxon>
        <taxon>Fungi</taxon>
        <taxon>Dikarya</taxon>
        <taxon>Basidiomycota</taxon>
        <taxon>Agaricomycotina</taxon>
        <taxon>Agaricomycetes</taxon>
        <taxon>Polyporales</taxon>
        <taxon>Meruliaceae</taxon>
        <taxon>Hermanssonia</taxon>
    </lineage>
</organism>
<sequence length="80" mass="8909">MSYFARGDEEEDVGLVDDAEGIDELEDVDMSDARTPLDKTIDRIGMGMFSQIPHSCVGLSTRTSACRELPVDPPFAMRIW</sequence>
<accession>A0A2R6NDQ4</accession>
<dbReference type="AlphaFoldDB" id="A0A2R6NDQ4"/>
<evidence type="ECO:0000313" key="1">
    <source>
        <dbReference type="EMBL" id="PSR70485.1"/>
    </source>
</evidence>
<name>A0A2R6NDQ4_9APHY</name>
<dbReference type="EMBL" id="MLYV02001350">
    <property type="protein sequence ID" value="PSR70485.1"/>
    <property type="molecule type" value="Genomic_DNA"/>
</dbReference>
<comment type="caution">
    <text evidence="1">The sequence shown here is derived from an EMBL/GenBank/DDBJ whole genome shotgun (WGS) entry which is preliminary data.</text>
</comment>
<reference evidence="1 2" key="1">
    <citation type="submission" date="2018-02" db="EMBL/GenBank/DDBJ databases">
        <title>Genome sequence of the basidiomycete white-rot fungus Phlebia centrifuga.</title>
        <authorList>
            <person name="Granchi Z."/>
            <person name="Peng M."/>
            <person name="de Vries R.P."/>
            <person name="Hilden K."/>
            <person name="Makela M.R."/>
            <person name="Grigoriev I."/>
            <person name="Riley R."/>
        </authorList>
    </citation>
    <scope>NUCLEOTIDE SEQUENCE [LARGE SCALE GENOMIC DNA]</scope>
    <source>
        <strain evidence="1 2">FBCC195</strain>
    </source>
</reference>